<dbReference type="Pfam" id="PF10987">
    <property type="entry name" value="DUF2806"/>
    <property type="match status" value="1"/>
</dbReference>
<evidence type="ECO:0000313" key="1">
    <source>
        <dbReference type="EMBL" id="VFK65096.1"/>
    </source>
</evidence>
<sequence length="213" mass="23768">MGKDIMGFSQPATRLIEVISQGIGRISEPRLIEELAKAEAEKIQTIGSAVSKANTENPGLDIFYHDDKIAIKSAQDKAVAELPDTPLGNRTSSRMAYQEMKKQSNLEAVTGYAFENLDEAEEIGTERPDSDWITRFFRIAEDVSTEQMQTLWGRVLAGEVKQPKSYSLRTLDVFRNMSQEEAEIFVRVGSLAFSGTLNTLNSCENIVECPIFH</sequence>
<reference evidence="1" key="1">
    <citation type="submission" date="2019-02" db="EMBL/GenBank/DDBJ databases">
        <authorList>
            <person name="Gruber-Vodicka R. H."/>
            <person name="Seah K. B. B."/>
        </authorList>
    </citation>
    <scope>NUCLEOTIDE SEQUENCE</scope>
    <source>
        <strain evidence="1">BECK_BY1</strain>
    </source>
</reference>
<dbReference type="EMBL" id="CAADFX010000314">
    <property type="protein sequence ID" value="VFK65096.1"/>
    <property type="molecule type" value="Genomic_DNA"/>
</dbReference>
<gene>
    <name evidence="1" type="ORF">BECKTUN1418D_GA0071000_13142</name>
</gene>
<evidence type="ECO:0008006" key="2">
    <source>
        <dbReference type="Google" id="ProtNLM"/>
    </source>
</evidence>
<dbReference type="InterPro" id="IPR021254">
    <property type="entry name" value="DUF2806"/>
</dbReference>
<dbReference type="AlphaFoldDB" id="A0A451AGC7"/>
<accession>A0A451AGC7</accession>
<organism evidence="1">
    <name type="scientific">Candidatus Kentrum sp. TUN</name>
    <dbReference type="NCBI Taxonomy" id="2126343"/>
    <lineage>
        <taxon>Bacteria</taxon>
        <taxon>Pseudomonadati</taxon>
        <taxon>Pseudomonadota</taxon>
        <taxon>Gammaproteobacteria</taxon>
        <taxon>Candidatus Kentrum</taxon>
    </lineage>
</organism>
<name>A0A451AGC7_9GAMM</name>
<protein>
    <recommendedName>
        <fullName evidence="2">DUF2806 domain-containing protein</fullName>
    </recommendedName>
</protein>
<proteinExistence type="predicted"/>